<dbReference type="InterPro" id="IPR002939">
    <property type="entry name" value="DnaJ_C"/>
</dbReference>
<proteinExistence type="predicted"/>
<dbReference type="CDD" id="cd10747">
    <property type="entry name" value="DnaJ_C"/>
    <property type="match status" value="1"/>
</dbReference>
<keyword evidence="5" id="KW-1185">Reference proteome</keyword>
<evidence type="ECO:0000259" key="3">
    <source>
        <dbReference type="PROSITE" id="PS50076"/>
    </source>
</evidence>
<dbReference type="PROSITE" id="PS50076">
    <property type="entry name" value="DNAJ_2"/>
    <property type="match status" value="1"/>
</dbReference>
<sequence length="349" mass="37976">MKKRDYYDVLGIRKGADEKEIKKAYRKLAKKYHPDVNPGDKEAEKNFKEVTEAYNVLSDAEKKKLYDQYGFAAFEEGGTGSTGNGHFYQSYGGPDFGTGGYREYHFEGGDMDDIFDDIFGGMFHGRSHGESSRGQSHYGFGSGFRQGTGNGFGGFGQGTGTAKGEDLEAQTDITFEEAAFGCDKTIHLVSQDGSGQRTSLQVHIPAGVNDGMRVRLRGKGQPGYGGGPAGDLFLKVHVQPKPGFDRKGMDIYTQIEVPFTTAVFGGEAPVDTLSGRVMCRIPEGTQAGSKIRLRGKGIVSMKDSSVHGDEYVTVQVKVPKDLSPQAKQKLREFQQICDGECHSRRGSAA</sequence>
<dbReference type="InterPro" id="IPR001623">
    <property type="entry name" value="DnaJ_domain"/>
</dbReference>
<dbReference type="SUPFAM" id="SSF46565">
    <property type="entry name" value="Chaperone J-domain"/>
    <property type="match status" value="1"/>
</dbReference>
<dbReference type="EMBL" id="JACRSX010000017">
    <property type="protein sequence ID" value="MBC8563162.1"/>
    <property type="molecule type" value="Genomic_DNA"/>
</dbReference>
<dbReference type="RefSeq" id="WP_249298308.1">
    <property type="nucleotide sequence ID" value="NZ_JACRSX010000017.1"/>
</dbReference>
<dbReference type="PROSITE" id="PS00636">
    <property type="entry name" value="DNAJ_1"/>
    <property type="match status" value="1"/>
</dbReference>
<gene>
    <name evidence="4" type="ORF">H8704_11070</name>
</gene>
<dbReference type="Proteomes" id="UP000606193">
    <property type="component" value="Unassembled WGS sequence"/>
</dbReference>
<comment type="caution">
    <text evidence="4">The sequence shown here is derived from an EMBL/GenBank/DDBJ whole genome shotgun (WGS) entry which is preliminary data.</text>
</comment>
<dbReference type="Pfam" id="PF00226">
    <property type="entry name" value="DnaJ"/>
    <property type="match status" value="1"/>
</dbReference>
<dbReference type="SMART" id="SM00271">
    <property type="entry name" value="DnaJ"/>
    <property type="match status" value="1"/>
</dbReference>
<accession>A0ABR7N3H1</accession>
<dbReference type="InterPro" id="IPR008971">
    <property type="entry name" value="HSP40/DnaJ_pept-bd"/>
</dbReference>
<evidence type="ECO:0000313" key="4">
    <source>
        <dbReference type="EMBL" id="MBC8563162.1"/>
    </source>
</evidence>
<dbReference type="PANTHER" id="PTHR44145:SF3">
    <property type="entry name" value="DNAJ HOMOLOG SUBFAMILY A MEMBER 3, MITOCHONDRIAL"/>
    <property type="match status" value="1"/>
</dbReference>
<feature type="domain" description="J" evidence="3">
    <location>
        <begin position="5"/>
        <end position="70"/>
    </location>
</feature>
<name>A0ABR7N3H1_9FIRM</name>
<evidence type="ECO:0000256" key="1">
    <source>
        <dbReference type="ARBA" id="ARBA00022705"/>
    </source>
</evidence>
<dbReference type="Gene3D" id="1.10.287.110">
    <property type="entry name" value="DnaJ domain"/>
    <property type="match status" value="1"/>
</dbReference>
<dbReference type="Pfam" id="PF01556">
    <property type="entry name" value="DnaJ_C"/>
    <property type="match status" value="1"/>
</dbReference>
<reference evidence="4 5" key="1">
    <citation type="submission" date="2020-08" db="EMBL/GenBank/DDBJ databases">
        <title>Genome public.</title>
        <authorList>
            <person name="Liu C."/>
            <person name="Sun Q."/>
        </authorList>
    </citation>
    <scope>NUCLEOTIDE SEQUENCE [LARGE SCALE GENOMIC DNA]</scope>
    <source>
        <strain evidence="4 5">NSJ-37</strain>
    </source>
</reference>
<dbReference type="InterPro" id="IPR051938">
    <property type="entry name" value="Apopto_cytoskel_mod"/>
</dbReference>
<organism evidence="4 5">
    <name type="scientific">Jutongia huaianensis</name>
    <dbReference type="NCBI Taxonomy" id="2763668"/>
    <lineage>
        <taxon>Bacteria</taxon>
        <taxon>Bacillati</taxon>
        <taxon>Bacillota</taxon>
        <taxon>Clostridia</taxon>
        <taxon>Lachnospirales</taxon>
        <taxon>Lachnospiraceae</taxon>
        <taxon>Jutongia</taxon>
    </lineage>
</organism>
<dbReference type="InterPro" id="IPR018253">
    <property type="entry name" value="DnaJ_domain_CS"/>
</dbReference>
<dbReference type="SUPFAM" id="SSF49493">
    <property type="entry name" value="HSP40/DnaJ peptide-binding domain"/>
    <property type="match status" value="2"/>
</dbReference>
<dbReference type="CDD" id="cd06257">
    <property type="entry name" value="DnaJ"/>
    <property type="match status" value="1"/>
</dbReference>
<keyword evidence="2" id="KW-0143">Chaperone</keyword>
<evidence type="ECO:0000313" key="5">
    <source>
        <dbReference type="Proteomes" id="UP000606193"/>
    </source>
</evidence>
<dbReference type="Gene3D" id="2.60.260.20">
    <property type="entry name" value="Urease metallochaperone UreE, N-terminal domain"/>
    <property type="match status" value="2"/>
</dbReference>
<dbReference type="InterPro" id="IPR036869">
    <property type="entry name" value="J_dom_sf"/>
</dbReference>
<protein>
    <submittedName>
        <fullName evidence="4">DnaJ domain-containing protein</fullName>
    </submittedName>
</protein>
<evidence type="ECO:0000256" key="2">
    <source>
        <dbReference type="ARBA" id="ARBA00023186"/>
    </source>
</evidence>
<dbReference type="PANTHER" id="PTHR44145">
    <property type="entry name" value="DNAJ HOMOLOG SUBFAMILY A MEMBER 3, MITOCHONDRIAL"/>
    <property type="match status" value="1"/>
</dbReference>
<dbReference type="PRINTS" id="PR00625">
    <property type="entry name" value="JDOMAIN"/>
</dbReference>
<keyword evidence="1" id="KW-0235">DNA replication</keyword>